<dbReference type="InterPro" id="IPR029058">
    <property type="entry name" value="AB_hydrolase_fold"/>
</dbReference>
<accession>A0A8H7W7A5</accession>
<gene>
    <name evidence="3" type="ORF">IFR04_006599</name>
</gene>
<dbReference type="PANTHER" id="PTHR48081:SF8">
    <property type="entry name" value="ALPHA_BETA HYDROLASE FOLD-3 DOMAIN-CONTAINING PROTEIN-RELATED"/>
    <property type="match status" value="1"/>
</dbReference>
<keyword evidence="4" id="KW-1185">Reference proteome</keyword>
<evidence type="ECO:0000313" key="4">
    <source>
        <dbReference type="Proteomes" id="UP000664132"/>
    </source>
</evidence>
<reference evidence="3" key="1">
    <citation type="submission" date="2021-02" db="EMBL/GenBank/DDBJ databases">
        <title>Genome sequence Cadophora malorum strain M34.</title>
        <authorList>
            <person name="Stefanovic E."/>
            <person name="Vu D."/>
            <person name="Scully C."/>
            <person name="Dijksterhuis J."/>
            <person name="Roader J."/>
            <person name="Houbraken J."/>
        </authorList>
    </citation>
    <scope>NUCLEOTIDE SEQUENCE</scope>
    <source>
        <strain evidence="3">M34</strain>
    </source>
</reference>
<dbReference type="PANTHER" id="PTHR48081">
    <property type="entry name" value="AB HYDROLASE SUPERFAMILY PROTEIN C4A8.06C"/>
    <property type="match status" value="1"/>
</dbReference>
<dbReference type="EMBL" id="JAFJYH010000088">
    <property type="protein sequence ID" value="KAG4420221.1"/>
    <property type="molecule type" value="Genomic_DNA"/>
</dbReference>
<evidence type="ECO:0000259" key="2">
    <source>
        <dbReference type="Pfam" id="PF07859"/>
    </source>
</evidence>
<protein>
    <recommendedName>
        <fullName evidence="2">Alpha/beta hydrolase fold-3 domain-containing protein</fullName>
    </recommendedName>
</protein>
<dbReference type="SUPFAM" id="SSF53474">
    <property type="entry name" value="alpha/beta-Hydrolases"/>
    <property type="match status" value="1"/>
</dbReference>
<evidence type="ECO:0000313" key="3">
    <source>
        <dbReference type="EMBL" id="KAG4420221.1"/>
    </source>
</evidence>
<dbReference type="InterPro" id="IPR050300">
    <property type="entry name" value="GDXG_lipolytic_enzyme"/>
</dbReference>
<proteinExistence type="predicted"/>
<dbReference type="InterPro" id="IPR013094">
    <property type="entry name" value="AB_hydrolase_3"/>
</dbReference>
<name>A0A8H7W7A5_9HELO</name>
<evidence type="ECO:0000256" key="1">
    <source>
        <dbReference type="ARBA" id="ARBA00022801"/>
    </source>
</evidence>
<dbReference type="OrthoDB" id="408631at2759"/>
<feature type="domain" description="Alpha/beta hydrolase fold-3" evidence="2">
    <location>
        <begin position="139"/>
        <end position="360"/>
    </location>
</feature>
<dbReference type="Gene3D" id="3.40.50.1820">
    <property type="entry name" value="alpha/beta hydrolase"/>
    <property type="match status" value="1"/>
</dbReference>
<dbReference type="GO" id="GO:0016787">
    <property type="term" value="F:hydrolase activity"/>
    <property type="evidence" value="ECO:0007669"/>
    <property type="project" value="UniProtKB-KW"/>
</dbReference>
<dbReference type="Proteomes" id="UP000664132">
    <property type="component" value="Unassembled WGS sequence"/>
</dbReference>
<keyword evidence="1" id="KW-0378">Hydrolase</keyword>
<sequence>MVSHGVKRNLILQHMLKAIISHMPKESLKVEAFFSSLVNALHPSVIDRLDPQFAEIFTKYQAPKLQAHQITYEEYIADRSRYTFSIAPGPYPSVGNIEIYKIPVSDPAGEIAAQVYYPTEEAAALAKLKTADGKLPAHVNYYGGGFVIGGLQSDESWCRQVCQIGGCIIVNVDYRLAPEFPHPIPLTDSWTALKWVFASSEKLGIDASRVSISGLSAGGQLAAVLALLARDEPGMPELALKTLIVPLVDTRYIPTEGSCDKYFPYRSYIENGFAPCLPVARLVWFFNLWLGKDVAKRKEISKNFRASPILASHHANLAPASIHVAGVESLTSERIAYHEMLVKAGTKSELKVYDGVGHPFGRWDGELDKAKEFVQDTITVLKKAYSM</sequence>
<organism evidence="3 4">
    <name type="scientific">Cadophora malorum</name>
    <dbReference type="NCBI Taxonomy" id="108018"/>
    <lineage>
        <taxon>Eukaryota</taxon>
        <taxon>Fungi</taxon>
        <taxon>Dikarya</taxon>
        <taxon>Ascomycota</taxon>
        <taxon>Pezizomycotina</taxon>
        <taxon>Leotiomycetes</taxon>
        <taxon>Helotiales</taxon>
        <taxon>Ploettnerulaceae</taxon>
        <taxon>Cadophora</taxon>
    </lineage>
</organism>
<dbReference type="Pfam" id="PF07859">
    <property type="entry name" value="Abhydrolase_3"/>
    <property type="match status" value="1"/>
</dbReference>
<dbReference type="AlphaFoldDB" id="A0A8H7W7A5"/>
<comment type="caution">
    <text evidence="3">The sequence shown here is derived from an EMBL/GenBank/DDBJ whole genome shotgun (WGS) entry which is preliminary data.</text>
</comment>